<reference evidence="1" key="1">
    <citation type="submission" date="2019-08" db="EMBL/GenBank/DDBJ databases">
        <title>The improved chromosome-level genome for the pearl oyster Pinctada fucata martensii using PacBio sequencing and Hi-C.</title>
        <authorList>
            <person name="Zheng Z."/>
        </authorList>
    </citation>
    <scope>NUCLEOTIDE SEQUENCE</scope>
    <source>
        <strain evidence="1">ZZ-2019</strain>
        <tissue evidence="1">Adductor muscle</tissue>
    </source>
</reference>
<name>A0AA88XUP8_PINIB</name>
<accession>A0AA88XUP8</accession>
<dbReference type="EMBL" id="VSWD01000010">
    <property type="protein sequence ID" value="KAK3092088.1"/>
    <property type="molecule type" value="Genomic_DNA"/>
</dbReference>
<dbReference type="Proteomes" id="UP001186944">
    <property type="component" value="Unassembled WGS sequence"/>
</dbReference>
<sequence length="145" mass="17207">MHMRRSAPQENPTAVCFSFKTRDYRTHEEVKEILERNVGIRITSLQYDPLYVHSANSCSDTRSRWIVTYRRRYDAGQACKQGFEMNGNKIMIRKLDDVINCELEAYHLYRADMRRKALYNALLRVDERRKALNEALKKQKNAKFA</sequence>
<dbReference type="AlphaFoldDB" id="A0AA88XUP8"/>
<comment type="caution">
    <text evidence="1">The sequence shown here is derived from an EMBL/GenBank/DDBJ whole genome shotgun (WGS) entry which is preliminary data.</text>
</comment>
<evidence type="ECO:0000313" key="1">
    <source>
        <dbReference type="EMBL" id="KAK3092088.1"/>
    </source>
</evidence>
<keyword evidence="2" id="KW-1185">Reference proteome</keyword>
<protein>
    <submittedName>
        <fullName evidence="1">Uncharacterized protein</fullName>
    </submittedName>
</protein>
<gene>
    <name evidence="1" type="ORF">FSP39_025071</name>
</gene>
<evidence type="ECO:0000313" key="2">
    <source>
        <dbReference type="Proteomes" id="UP001186944"/>
    </source>
</evidence>
<organism evidence="1 2">
    <name type="scientific">Pinctada imbricata</name>
    <name type="common">Atlantic pearl-oyster</name>
    <name type="synonym">Pinctada martensii</name>
    <dbReference type="NCBI Taxonomy" id="66713"/>
    <lineage>
        <taxon>Eukaryota</taxon>
        <taxon>Metazoa</taxon>
        <taxon>Spiralia</taxon>
        <taxon>Lophotrochozoa</taxon>
        <taxon>Mollusca</taxon>
        <taxon>Bivalvia</taxon>
        <taxon>Autobranchia</taxon>
        <taxon>Pteriomorphia</taxon>
        <taxon>Pterioida</taxon>
        <taxon>Pterioidea</taxon>
        <taxon>Pteriidae</taxon>
        <taxon>Pinctada</taxon>
    </lineage>
</organism>
<proteinExistence type="predicted"/>